<evidence type="ECO:0000259" key="8">
    <source>
        <dbReference type="Pfam" id="PF12830"/>
    </source>
</evidence>
<keyword evidence="10" id="KW-1185">Reference proteome</keyword>
<comment type="caution">
    <text evidence="9">The sequence shown here is derived from an EMBL/GenBank/DDBJ whole genome shotgun (WGS) entry which is preliminary data.</text>
</comment>
<reference evidence="9 10" key="1">
    <citation type="journal article" date="2015" name="Environ. Microbiol.">
        <title>Metagenome sequence of Elaphomyces granulatus from sporocarp tissue reveals Ascomycota ectomycorrhizal fingerprints of genome expansion and a Proteobacteria-rich microbiome.</title>
        <authorList>
            <person name="Quandt C.A."/>
            <person name="Kohler A."/>
            <person name="Hesse C.N."/>
            <person name="Sharpton T.J."/>
            <person name="Martin F."/>
            <person name="Spatafora J.W."/>
        </authorList>
    </citation>
    <scope>NUCLEOTIDE SEQUENCE [LARGE SCALE GENOMIC DNA]</scope>
    <source>
        <strain evidence="9 10">OSC145934</strain>
    </source>
</reference>
<dbReference type="InterPro" id="IPR024986">
    <property type="entry name" value="Nipped-B_C"/>
</dbReference>
<dbReference type="GO" id="GO:0071169">
    <property type="term" value="P:establishment of protein localization to chromatin"/>
    <property type="evidence" value="ECO:0007669"/>
    <property type="project" value="TreeGrafter"/>
</dbReference>
<comment type="subcellular location">
    <subcellularLocation>
        <location evidence="1 6">Nucleus</location>
    </subcellularLocation>
</comment>
<evidence type="ECO:0000256" key="6">
    <source>
        <dbReference type="RuleBase" id="RU364107"/>
    </source>
</evidence>
<dbReference type="EMBL" id="NPHW01005031">
    <property type="protein sequence ID" value="OXV07183.1"/>
    <property type="molecule type" value="Genomic_DNA"/>
</dbReference>
<gene>
    <name evidence="9" type="ORF">Egran_05050</name>
</gene>
<dbReference type="OrthoDB" id="418242at2759"/>
<organism evidence="9 10">
    <name type="scientific">Elaphomyces granulatus</name>
    <dbReference type="NCBI Taxonomy" id="519963"/>
    <lineage>
        <taxon>Eukaryota</taxon>
        <taxon>Fungi</taxon>
        <taxon>Dikarya</taxon>
        <taxon>Ascomycota</taxon>
        <taxon>Pezizomycotina</taxon>
        <taxon>Eurotiomycetes</taxon>
        <taxon>Eurotiomycetidae</taxon>
        <taxon>Eurotiales</taxon>
        <taxon>Elaphomycetaceae</taxon>
        <taxon>Elaphomyces</taxon>
    </lineage>
</organism>
<dbReference type="GO" id="GO:0034087">
    <property type="term" value="P:establishment of mitotic sister chromatid cohesion"/>
    <property type="evidence" value="ECO:0007669"/>
    <property type="project" value="TreeGrafter"/>
</dbReference>
<dbReference type="CDD" id="cd23958">
    <property type="entry name" value="SCC2"/>
    <property type="match status" value="1"/>
</dbReference>
<protein>
    <recommendedName>
        <fullName evidence="6">Sister chromatid cohesion protein</fullName>
    </recommendedName>
</protein>
<dbReference type="InterPro" id="IPR016024">
    <property type="entry name" value="ARM-type_fold"/>
</dbReference>
<keyword evidence="4 6" id="KW-0539">Nucleus</keyword>
<evidence type="ECO:0000256" key="4">
    <source>
        <dbReference type="ARBA" id="ARBA00023242"/>
    </source>
</evidence>
<dbReference type="GO" id="GO:0090694">
    <property type="term" value="C:Scc2-Scc4 cohesin loading complex"/>
    <property type="evidence" value="ECO:0007669"/>
    <property type="project" value="TreeGrafter"/>
</dbReference>
<dbReference type="PANTHER" id="PTHR21704">
    <property type="entry name" value="NIPPED-B-LIKE PROTEIN DELANGIN SCC2-RELATED"/>
    <property type="match status" value="1"/>
</dbReference>
<dbReference type="GO" id="GO:1990414">
    <property type="term" value="P:replication-born double-strand break repair via sister chromatid exchange"/>
    <property type="evidence" value="ECO:0007669"/>
    <property type="project" value="TreeGrafter"/>
</dbReference>
<feature type="region of interest" description="Disordered" evidence="7">
    <location>
        <begin position="1714"/>
        <end position="1783"/>
    </location>
</feature>
<dbReference type="Proteomes" id="UP000243515">
    <property type="component" value="Unassembled WGS sequence"/>
</dbReference>
<evidence type="ECO:0000256" key="7">
    <source>
        <dbReference type="SAM" id="MobiDB-lite"/>
    </source>
</evidence>
<dbReference type="InterPro" id="IPR011989">
    <property type="entry name" value="ARM-like"/>
</dbReference>
<keyword evidence="5 6" id="KW-0131">Cell cycle</keyword>
<dbReference type="FunFam" id="1.25.10.10:FF:000494">
    <property type="entry name" value="Sister chromatid cohesion protein"/>
    <property type="match status" value="1"/>
</dbReference>
<evidence type="ECO:0000256" key="2">
    <source>
        <dbReference type="ARBA" id="ARBA00009252"/>
    </source>
</evidence>
<dbReference type="Pfam" id="PF12830">
    <property type="entry name" value="Nipped-B_C"/>
    <property type="match status" value="1"/>
</dbReference>
<proteinExistence type="inferred from homology"/>
<evidence type="ECO:0000256" key="5">
    <source>
        <dbReference type="ARBA" id="ARBA00023306"/>
    </source>
</evidence>
<dbReference type="InterPro" id="IPR033031">
    <property type="entry name" value="Scc2/Nipped-B"/>
</dbReference>
<dbReference type="GO" id="GO:0061775">
    <property type="term" value="F:cohesin loader activity"/>
    <property type="evidence" value="ECO:0007669"/>
    <property type="project" value="InterPro"/>
</dbReference>
<dbReference type="GO" id="GO:0003682">
    <property type="term" value="F:chromatin binding"/>
    <property type="evidence" value="ECO:0007669"/>
    <property type="project" value="TreeGrafter"/>
</dbReference>
<dbReference type="Pfam" id="PF12765">
    <property type="entry name" value="Cohesin_HEAT"/>
    <property type="match status" value="1"/>
</dbReference>
<dbReference type="Gene3D" id="1.25.10.10">
    <property type="entry name" value="Leucine-rich Repeat Variant"/>
    <property type="match status" value="1"/>
</dbReference>
<dbReference type="GO" id="GO:0140588">
    <property type="term" value="P:chromatin looping"/>
    <property type="evidence" value="ECO:0007669"/>
    <property type="project" value="InterPro"/>
</dbReference>
<keyword evidence="3 6" id="KW-0677">Repeat</keyword>
<accession>A0A232LSN6</accession>
<evidence type="ECO:0000256" key="1">
    <source>
        <dbReference type="ARBA" id="ARBA00004123"/>
    </source>
</evidence>
<dbReference type="PANTHER" id="PTHR21704:SF18">
    <property type="entry name" value="NIPPED-B-LIKE PROTEIN"/>
    <property type="match status" value="1"/>
</dbReference>
<evidence type="ECO:0000313" key="9">
    <source>
        <dbReference type="EMBL" id="OXV07183.1"/>
    </source>
</evidence>
<dbReference type="InterPro" id="IPR026003">
    <property type="entry name" value="Cohesin_HEAT"/>
</dbReference>
<dbReference type="GO" id="GO:0010468">
    <property type="term" value="P:regulation of gene expression"/>
    <property type="evidence" value="ECO:0007669"/>
    <property type="project" value="InterPro"/>
</dbReference>
<name>A0A232LSN6_9EURO</name>
<sequence length="1783" mass="197561">MEHPGVQMVVNGHPQSQTYGHSGKNGGSQRMARPLSVDVALQYSPMTSSPIYGLDSILRPNVGRSSYTTSISHFRPAGQDIIRDLDNEMCSGGDPLETTREYLQHLLNSEKLTEFQFSIPSGTKSLDLSPDDNSIRSKLGPFANMVLKATNVAFRYHNPGFQSKDVATPQKFLPTPVSTAKLASSPYEHSNVEKRSPGTTQPLAKERLLKPAVVVPPISQPSDYELLDDRWSTKRRKLNSDGENNLAMLRLKDQKEEADVALLRLQDLLHEVFEAEDQLEPDTSSLNATKGSSAIFRATNSLEVTGAILSSESHSRLQKAIQKVLSFGRLQDIPSEYLDRIQKLCEGSILSAQAPDLKLDDPSNESECRDWLGKVEDVHNALLAIGTLLQTMSGRQSERDLCPEDLIQAIPNALNQVFDHSVIPAVESRANDKDPRFFEFFSREKKVVGNITHQAKKILTLLANFLSRIDVSEGVVTATEFLATKLIFVENAHSDKESAIGYQKYEAVRRAAMDVLAKVFSRYPLQRPYILDEILISLEKLPSSRQNARQFKLTDGKNIQLLTALVMQLVQTTALDAPHSHSKKKRRLPVPIEDDDDELVADGKVEDPYHSDEDKAESPVSLERLATRVDTLYDNAVRSAQYIVKFIVQRAMTSTKTGDQPYRNILDLFTEDLISVLGSTDWPAAELLLRILASHMVGIAELDKSTAIAKSMALELLGWMGSAISDLTTTAQHLIPAMDEAGGDLTEYLRQIFEDFLRHALHPRDLIIANGPYRITLEYMHDRDLDSWHLSSARGYYLAQWAKSVCSASNDKDEATDRVLAILSKMLADSRWLETHTIFDNVSTSHGKFAYVLTVLNMGFCKAFDTILKVLLNSITSDQAKIRSRSLKSVIAMLEKDPSLLDRDSSVMHVILRCATDASPMVRDSALSLIAKCITLKPGLEEEGCRAILACAADPTAGVRKRCISLQKDIFLKTTRKDLKFAILDTLLQRISDFEEGVALLARQTFEEIWLVPFHSSIDSIQDAPKLKVALGEQVSLIVHLVHRSETAVDSVANFLKKILSDSPKLASPNFKVCKAMVANMFEHVVDDSESSEKLNQQALLQTITVFAKANAKLFSPDQLETIHPYIGHLVTAEDLFLFRSVVIIYRCVLPYLSSAHNTLLKEVQNDLFKSVAKLARAELNEVMACLWTINGVLQNTERLVKLTISVLKGIHQARDIDLSDTSKTDVLARARSYVRIAGCVGRYCDLEKYELHFKTAFSSWKGGSVAGLLIDAILPFAHSKQPLELRTMSLESLGSICQSWPAQFGREEPRRVLSSVFSEDNASLQNIVLRSFAEFFAIQEGKSEKLVQPCAETADQKSLTRLGGSLKASDNDGAAALIAQHFLQDMLRVAQSRQDSYALTAIELIASINRQGLVHPKECAGALVSLETSTVPAIAKVAFETHKLLHQQHESMFEREYMRAVQDAFCYQKDIVGDSTGALARPYVAKLAPLFDVVKTSNSRYQKKFLSNLCSKVNFQLKDLDISGNPPEQLLLARFVSQNLAFFEYGQVAELLSAISCLERIVAATGTIVAHAIETEIFLTPTPIEPLNSNEQNVLHPEVNIIGHDTSSQLVNAGTLRQLSTAAAILSMLWEARSYLRRLYGVNAHVRQKEGKAAVKELNKTPNKIHGVNGDKFWDAISKNMASLDSQESMLEKCHEFATLLSIDDELKVAADDDFDRDSPDDGAGVDETATPIIANGNKPSKRKNPASSGPPSKRPKGKGRSGGGGGRKRASTEPEYSLDWV</sequence>
<feature type="region of interest" description="Disordered" evidence="7">
    <location>
        <begin position="1"/>
        <end position="30"/>
    </location>
</feature>
<evidence type="ECO:0000313" key="10">
    <source>
        <dbReference type="Proteomes" id="UP000243515"/>
    </source>
</evidence>
<comment type="similarity">
    <text evidence="2 6">Belongs to the SCC2/Nipped-B family.</text>
</comment>
<dbReference type="SUPFAM" id="SSF48371">
    <property type="entry name" value="ARM repeat"/>
    <property type="match status" value="1"/>
</dbReference>
<feature type="domain" description="Sister chromatid cohesion C-terminal" evidence="8">
    <location>
        <begin position="1377"/>
        <end position="1562"/>
    </location>
</feature>
<feature type="compositionally biased region" description="Acidic residues" evidence="7">
    <location>
        <begin position="1714"/>
        <end position="1726"/>
    </location>
</feature>
<evidence type="ECO:0000256" key="3">
    <source>
        <dbReference type="ARBA" id="ARBA00022737"/>
    </source>
</evidence>